<dbReference type="InterPro" id="IPR027417">
    <property type="entry name" value="P-loop_NTPase"/>
</dbReference>
<dbReference type="Gene3D" id="3.40.50.300">
    <property type="entry name" value="P-loop containing nucleotide triphosphate hydrolases"/>
    <property type="match status" value="1"/>
</dbReference>
<evidence type="ECO:0000313" key="1">
    <source>
        <dbReference type="EMBL" id="WNO47502.1"/>
    </source>
</evidence>
<sequence>MIRQHKKLWKESNVSKTEPLAGGGKSWSLLADALKYIDCPDFYAVFFRKTIKQLRRTLWKEAKKMYMPLLMNKNGKFIGKAVIKEQDMIIRFPSGATIEFSYLDRDQSAEENWQGEIFCAL</sequence>
<reference evidence="1" key="1">
    <citation type="submission" date="2023-08" db="EMBL/GenBank/DDBJ databases">
        <authorList>
            <person name="Nazir A."/>
        </authorList>
    </citation>
    <scope>NUCLEOTIDE SEQUENCE</scope>
</reference>
<proteinExistence type="predicted"/>
<protein>
    <submittedName>
        <fullName evidence="1">Uncharacterized protein</fullName>
    </submittedName>
</protein>
<accession>A0AA96R6M8</accession>
<dbReference type="EMBL" id="OR481006">
    <property type="protein sequence ID" value="WNO47502.1"/>
    <property type="molecule type" value="Genomic_DNA"/>
</dbReference>
<organism evidence="1">
    <name type="scientific">Staphylococcus phage vB_VibM_10AMN12</name>
    <dbReference type="NCBI Taxonomy" id="3076785"/>
    <lineage>
        <taxon>Viruses</taxon>
        <taxon>Duplodnaviria</taxon>
        <taxon>Heunggongvirae</taxon>
        <taxon>Uroviricota</taxon>
        <taxon>Caudoviricetes</taxon>
    </lineage>
</organism>
<name>A0AA96R6M8_9CAUD</name>